<dbReference type="SUPFAM" id="SSF54593">
    <property type="entry name" value="Glyoxalase/Bleomycin resistance protein/Dihydroxybiphenyl dioxygenase"/>
    <property type="match status" value="1"/>
</dbReference>
<dbReference type="InterPro" id="IPR036859">
    <property type="entry name" value="CAP-Gly_dom_sf"/>
</dbReference>
<evidence type="ECO:0000256" key="7">
    <source>
        <dbReference type="ARBA" id="ARBA00022723"/>
    </source>
</evidence>
<dbReference type="InterPro" id="IPR004361">
    <property type="entry name" value="Glyoxalase_1"/>
</dbReference>
<feature type="binding site" evidence="14">
    <location>
        <position position="96"/>
    </location>
    <ligand>
        <name>Zn(2+)</name>
        <dbReference type="ChEBI" id="CHEBI:29105"/>
        <note>ligand shared between dimeric partners</note>
    </ligand>
</feature>
<dbReference type="Gene3D" id="3.10.180.10">
    <property type="entry name" value="2,3-Dihydroxybiphenyl 1,2-Dioxygenase, domain 1"/>
    <property type="match status" value="1"/>
</dbReference>
<dbReference type="PROSITE" id="PS00934">
    <property type="entry name" value="GLYOXALASE_I_1"/>
    <property type="match status" value="1"/>
</dbReference>
<reference evidence="20" key="2">
    <citation type="submission" date="2025-04" db="UniProtKB">
        <authorList>
            <consortium name="RefSeq"/>
        </authorList>
    </citation>
    <scope>IDENTIFICATION</scope>
    <source>
        <strain evidence="20">DH4</strain>
        <tissue evidence="20">Whole body</tissue>
    </source>
</reference>
<feature type="binding site" evidence="13">
    <location>
        <position position="30"/>
    </location>
    <ligand>
        <name>substrate</name>
        <note>ligand shared between dimeric partners</note>
    </ligand>
</feature>
<dbReference type="PANTHER" id="PTHR10374:SF30">
    <property type="entry name" value="LACTOYLGLUTATHIONE LYASE"/>
    <property type="match status" value="1"/>
</dbReference>
<dbReference type="CTD" id="2739"/>
<dbReference type="Gene3D" id="2.30.30.190">
    <property type="entry name" value="CAP Gly-rich-like domain"/>
    <property type="match status" value="1"/>
</dbReference>
<keyword evidence="9 14" id="KW-0862">Zinc</keyword>
<dbReference type="InterPro" id="IPR029068">
    <property type="entry name" value="Glyas_Bleomycin-R_OHBP_Dase"/>
</dbReference>
<dbReference type="Pfam" id="PF00903">
    <property type="entry name" value="Glyoxalase"/>
    <property type="match status" value="1"/>
</dbReference>
<evidence type="ECO:0000313" key="20">
    <source>
        <dbReference type="RefSeq" id="XP_001120710.2"/>
    </source>
</evidence>
<dbReference type="PROSITE" id="PS51819">
    <property type="entry name" value="VOC"/>
    <property type="match status" value="1"/>
</dbReference>
<evidence type="ECO:0000256" key="13">
    <source>
        <dbReference type="PIRSR" id="PIRSR604361-2"/>
    </source>
</evidence>
<dbReference type="KEGG" id="ame:724808"/>
<name>A0A7M7FZ62_APIME</name>
<keyword evidence="8" id="KW-0677">Repeat</keyword>
<feature type="domain" description="CAP-Gly" evidence="16">
    <location>
        <begin position="208"/>
        <end position="252"/>
    </location>
</feature>
<protein>
    <recommendedName>
        <fullName evidence="15">Lactoylglutathione lyase</fullName>
        <ecNumber evidence="15">4.4.1.5</ecNumber>
    </recommendedName>
    <alternativeName>
        <fullName evidence="15">Glyoxalase I</fullName>
    </alternativeName>
</protein>
<comment type="similarity">
    <text evidence="4 15">Belongs to the glyoxalase I family.</text>
</comment>
<dbReference type="RefSeq" id="XP_001120710.2">
    <property type="nucleotide sequence ID" value="XM_001120710.4"/>
</dbReference>
<comment type="similarity">
    <text evidence="3">Belongs to the TBCE family.</text>
</comment>
<feature type="binding site" evidence="13">
    <location>
        <begin position="153"/>
        <end position="154"/>
    </location>
    <ligand>
        <name>substrate</name>
        <note>ligand shared between dimeric partners</note>
    </ligand>
</feature>
<evidence type="ECO:0000256" key="2">
    <source>
        <dbReference type="ARBA" id="ARBA00005008"/>
    </source>
</evidence>
<evidence type="ECO:0000256" key="6">
    <source>
        <dbReference type="ARBA" id="ARBA00022614"/>
    </source>
</evidence>
<dbReference type="CDD" id="cd17044">
    <property type="entry name" value="Ubl_TBCE"/>
    <property type="match status" value="1"/>
</dbReference>
<dbReference type="InterPro" id="IPR029071">
    <property type="entry name" value="Ubiquitin-like_domsf"/>
</dbReference>
<reference evidence="18" key="1">
    <citation type="submission" date="2021-01" db="UniProtKB">
        <authorList>
            <consortium name="EnsemblMetazoa"/>
        </authorList>
    </citation>
    <scope>IDENTIFICATION</scope>
    <source>
        <strain evidence="18">DH4</strain>
    </source>
</reference>
<comment type="subcellular location">
    <subcellularLocation>
        <location evidence="1">Cytoplasm</location>
    </subcellularLocation>
</comment>
<dbReference type="InterPro" id="IPR044079">
    <property type="entry name" value="Ubl_TBCE"/>
</dbReference>
<sequence length="711" mass="82182">MGEHTGLTNCEARELCKKPDPATNGYIMQQTMYRIKDPRKSLPFYTEVLGMQLLQKLDFPEMKFSLYFLGYEDPKDIPTDKRESIEWTFSRKATLELTHNWGTETDPDPTYHNGNTEPRGFGHIGITVPDVEKACERFEKLNVEFIKKPNDGKMKGIAFIKDPDGYWIEILNPVNIANIVLSMVEDKRYEIDSRIECDGHQGTLKYIGPVGETKGLWLGIDWDDPTRGKHNGTYEGIKYFKARYPTSGSFIRPGKARFGISCPEAIKIRYGFINDELAGIDRDTLISLQKEINAPFLEVVGFSKVNKKQSKFDQLKIIWLREQCVSTAGDSGELKELCPNLEELDISKNLINSWQIVANICCQLHCLVRLNVSENYLPIEKNMEILKNSFFMVKYLTMAKMNYNWFDIQQCMCMFPFLQELSVSFNIVNIIQRPLKDDNLMKICKLTLEGNLISNWDEILKLDSLPCLEYLNLNSNKIDKIRFPTTEPIVKTTAFFNLRQLHISYNNISEWQSVSELEKLNNLEDLKFRENPILKNENLETARQLIIAKIANLKSLNGTEILHDERRGAEYDYLKLFLSKWTEYNSEADSEKRKQFIIEHPRYITLVAKYGISDIPSSKTKVEMVSNVITVEFVCPDHLDQPKGIKRKLLKDMEVQKVIGLAQRLFKTGGKIPNLSFIQQNLSKDEIPLDKPLQELSYYSIQDGDQVIVRW</sequence>
<dbReference type="CDD" id="cd07233">
    <property type="entry name" value="GlxI_Zn"/>
    <property type="match status" value="1"/>
</dbReference>
<feature type="domain" description="VOC" evidence="17">
    <location>
        <begin position="27"/>
        <end position="173"/>
    </location>
</feature>
<dbReference type="GO" id="GO:0046872">
    <property type="term" value="F:metal ion binding"/>
    <property type="evidence" value="ECO:0007669"/>
    <property type="project" value="UniProtKB-UniRule"/>
</dbReference>
<dbReference type="GeneID" id="724808"/>
<keyword evidence="10" id="KW-0143">Chaperone</keyword>
<dbReference type="EC" id="4.4.1.5" evidence="15"/>
<evidence type="ECO:0000313" key="18">
    <source>
        <dbReference type="EnsemblMetazoa" id="XP_001120710"/>
    </source>
</evidence>
<evidence type="ECO:0000256" key="8">
    <source>
        <dbReference type="ARBA" id="ARBA00022737"/>
    </source>
</evidence>
<evidence type="ECO:0000313" key="19">
    <source>
        <dbReference type="Proteomes" id="UP000005203"/>
    </source>
</evidence>
<keyword evidence="7 14" id="KW-0479">Metal-binding</keyword>
<keyword evidence="6" id="KW-0433">Leucine-rich repeat</keyword>
<feature type="binding site" evidence="14">
    <location>
        <position position="123"/>
    </location>
    <ligand>
        <name>Zn(2+)</name>
        <dbReference type="ChEBI" id="CHEBI:29105"/>
        <note>ligand shared between dimeric partners</note>
    </ligand>
</feature>
<dbReference type="InterPro" id="IPR037523">
    <property type="entry name" value="VOC_core"/>
</dbReference>
<dbReference type="Pfam" id="PF01302">
    <property type="entry name" value="CAP_GLY"/>
    <property type="match status" value="1"/>
</dbReference>
<comment type="pathway">
    <text evidence="2 15">Secondary metabolite metabolism; methylglyoxal degradation; (R)-lactate from methylglyoxal: step 1/2.</text>
</comment>
<dbReference type="SUPFAM" id="SSF52058">
    <property type="entry name" value="L domain-like"/>
    <property type="match status" value="1"/>
</dbReference>
<dbReference type="SMART" id="SM01052">
    <property type="entry name" value="CAP_GLY"/>
    <property type="match status" value="1"/>
</dbReference>
<evidence type="ECO:0000256" key="9">
    <source>
        <dbReference type="ARBA" id="ARBA00022833"/>
    </source>
</evidence>
<dbReference type="PROSITE" id="PS51450">
    <property type="entry name" value="LRR"/>
    <property type="match status" value="1"/>
</dbReference>
<feature type="binding site" evidence="13">
    <location>
        <position position="119"/>
    </location>
    <ligand>
        <name>substrate</name>
        <note>ligand shared between dimeric partners</note>
    </ligand>
</feature>
<organism evidence="18">
    <name type="scientific">Apis mellifera</name>
    <name type="common">Honeybee</name>
    <dbReference type="NCBI Taxonomy" id="7460"/>
    <lineage>
        <taxon>Eukaryota</taxon>
        <taxon>Metazoa</taxon>
        <taxon>Ecdysozoa</taxon>
        <taxon>Arthropoda</taxon>
        <taxon>Hexapoda</taxon>
        <taxon>Insecta</taxon>
        <taxon>Pterygota</taxon>
        <taxon>Neoptera</taxon>
        <taxon>Endopterygota</taxon>
        <taxon>Hymenoptera</taxon>
        <taxon>Apocrita</taxon>
        <taxon>Aculeata</taxon>
        <taxon>Apoidea</taxon>
        <taxon>Anthophila</taxon>
        <taxon>Apidae</taxon>
        <taxon>Apis</taxon>
    </lineage>
</organism>
<dbReference type="PROSITE" id="PS00935">
    <property type="entry name" value="GLYOXALASE_I_2"/>
    <property type="match status" value="1"/>
</dbReference>
<evidence type="ECO:0000256" key="4">
    <source>
        <dbReference type="ARBA" id="ARBA00010363"/>
    </source>
</evidence>
<dbReference type="PROSITE" id="PS00845">
    <property type="entry name" value="CAP_GLY_1"/>
    <property type="match status" value="1"/>
</dbReference>
<evidence type="ECO:0000259" key="17">
    <source>
        <dbReference type="PROSITE" id="PS51819"/>
    </source>
</evidence>
<dbReference type="GO" id="GO:0005737">
    <property type="term" value="C:cytoplasm"/>
    <property type="evidence" value="ECO:0007669"/>
    <property type="project" value="UniProtKB-SubCell"/>
</dbReference>
<feature type="binding site" description="in other chain" evidence="13">
    <location>
        <position position="123"/>
    </location>
    <ligand>
        <name>substrate</name>
        <note>ligand shared between dimeric partners</note>
    </ligand>
</feature>
<dbReference type="OrthoDB" id="5273213at2759"/>
<dbReference type="InterPro" id="IPR032675">
    <property type="entry name" value="LRR_dom_sf"/>
</dbReference>
<gene>
    <name evidence="20" type="primary">LOC724808</name>
</gene>
<dbReference type="SUPFAM" id="SSF54236">
    <property type="entry name" value="Ubiquitin-like"/>
    <property type="match status" value="1"/>
</dbReference>
<feature type="binding site" evidence="13">
    <location>
        <position position="34"/>
    </location>
    <ligand>
        <name>substrate</name>
        <note>ligand shared between dimeric partners</note>
    </ligand>
</feature>
<comment type="function">
    <text evidence="15">Catalyzes the conversion of hemimercaptal, formed from methylglyoxal and glutathione, to S-lactoylglutathione.</text>
</comment>
<evidence type="ECO:0000256" key="5">
    <source>
        <dbReference type="ARBA" id="ARBA00022490"/>
    </source>
</evidence>
<comment type="catalytic activity">
    <reaction evidence="15">
        <text>(R)-S-lactoylglutathione = methylglyoxal + glutathione</text>
        <dbReference type="Rhea" id="RHEA:19069"/>
        <dbReference type="ChEBI" id="CHEBI:17158"/>
        <dbReference type="ChEBI" id="CHEBI:57474"/>
        <dbReference type="ChEBI" id="CHEBI:57925"/>
        <dbReference type="EC" id="4.4.1.5"/>
    </reaction>
</comment>
<dbReference type="PANTHER" id="PTHR10374">
    <property type="entry name" value="LACTOYLGLUTATHIONE LYASE GLYOXALASE I"/>
    <property type="match status" value="1"/>
</dbReference>
<feature type="binding site" evidence="13">
    <location>
        <position position="100"/>
    </location>
    <ligand>
        <name>substrate</name>
        <note>ligand shared between dimeric partners</note>
    </ligand>
</feature>
<accession>A0A8B6XCB8</accession>
<dbReference type="InterPro" id="IPR004360">
    <property type="entry name" value="Glyas_Fos-R_dOase_dom"/>
</dbReference>
<dbReference type="InterPro" id="IPR000938">
    <property type="entry name" value="CAP-Gly_domain"/>
</dbReference>
<dbReference type="InterPro" id="IPR001611">
    <property type="entry name" value="Leu-rich_rpt"/>
</dbReference>
<evidence type="ECO:0000259" key="16">
    <source>
        <dbReference type="PROSITE" id="PS50245"/>
    </source>
</evidence>
<dbReference type="PROSITE" id="PS50245">
    <property type="entry name" value="CAP_GLY_2"/>
    <property type="match status" value="1"/>
</dbReference>
<dbReference type="UniPathway" id="UPA00619">
    <property type="reaction ID" value="UER00675"/>
</dbReference>
<dbReference type="InterPro" id="IPR018146">
    <property type="entry name" value="Glyoxalase_1_CS"/>
</dbReference>
<keyword evidence="5" id="KW-0963">Cytoplasm</keyword>
<evidence type="ECO:0000256" key="12">
    <source>
        <dbReference type="PIRSR" id="PIRSR604361-1"/>
    </source>
</evidence>
<dbReference type="NCBIfam" id="TIGR00068">
    <property type="entry name" value="glyox_I"/>
    <property type="match status" value="1"/>
</dbReference>
<keyword evidence="11 15" id="KW-0456">Lyase</keyword>
<evidence type="ECO:0000256" key="14">
    <source>
        <dbReference type="PIRSR" id="PIRSR604361-3"/>
    </source>
</evidence>
<accession>A0A7M7FZ62</accession>
<keyword evidence="19" id="KW-1185">Reference proteome</keyword>
<feature type="binding site" evidence="14">
    <location>
        <position position="30"/>
    </location>
    <ligand>
        <name>Zn(2+)</name>
        <dbReference type="ChEBI" id="CHEBI:29105"/>
        <note>ligand shared between dimeric partners</note>
    </ligand>
</feature>
<dbReference type="EnsemblMetazoa" id="XM_001120710">
    <property type="protein sequence ID" value="XP_001120710"/>
    <property type="gene ID" value="LOC724808"/>
</dbReference>
<evidence type="ECO:0000256" key="11">
    <source>
        <dbReference type="ARBA" id="ARBA00023239"/>
    </source>
</evidence>
<dbReference type="Gene3D" id="3.10.20.90">
    <property type="entry name" value="Phosphatidylinositol 3-kinase Catalytic Subunit, Chain A, domain 1"/>
    <property type="match status" value="1"/>
</dbReference>
<dbReference type="Proteomes" id="UP000005203">
    <property type="component" value="Linkage group LG2"/>
</dbReference>
<dbReference type="SUPFAM" id="SSF74924">
    <property type="entry name" value="Cap-Gly domain"/>
    <property type="match status" value="1"/>
</dbReference>
<proteinExistence type="inferred from homology"/>
<evidence type="ECO:0000256" key="15">
    <source>
        <dbReference type="RuleBase" id="RU361179"/>
    </source>
</evidence>
<evidence type="ECO:0000256" key="1">
    <source>
        <dbReference type="ARBA" id="ARBA00004496"/>
    </source>
</evidence>
<evidence type="ECO:0000256" key="3">
    <source>
        <dbReference type="ARBA" id="ARBA00006286"/>
    </source>
</evidence>
<dbReference type="GO" id="GO:0004462">
    <property type="term" value="F:lactoylglutathione lyase activity"/>
    <property type="evidence" value="ECO:0007669"/>
    <property type="project" value="UniProtKB-UniRule"/>
</dbReference>
<feature type="active site" description="Proton donor/acceptor" evidence="12">
    <location>
        <position position="169"/>
    </location>
</feature>
<dbReference type="AlphaFoldDB" id="A0A7M7FZ62"/>
<dbReference type="Gene3D" id="3.80.10.10">
    <property type="entry name" value="Ribonuclease Inhibitor"/>
    <property type="match status" value="3"/>
</dbReference>
<comment type="cofactor">
    <cofactor evidence="14">
        <name>Zn(2+)</name>
        <dbReference type="ChEBI" id="CHEBI:29105"/>
    </cofactor>
    <text evidence="14">Binds 1 zinc ion per subunit. In the homodimer, two zinc ions are bound between subunits.</text>
</comment>
<feature type="binding site" evidence="14">
    <location>
        <position position="169"/>
    </location>
    <ligand>
        <name>Zn(2+)</name>
        <dbReference type="ChEBI" id="CHEBI:29105"/>
        <note>ligand shared between dimeric partners</note>
    </ligand>
</feature>
<evidence type="ECO:0000256" key="10">
    <source>
        <dbReference type="ARBA" id="ARBA00023186"/>
    </source>
</evidence>